<dbReference type="GO" id="GO:0003677">
    <property type="term" value="F:DNA binding"/>
    <property type="evidence" value="ECO:0007669"/>
    <property type="project" value="InterPro"/>
</dbReference>
<dbReference type="InterPro" id="IPR009057">
    <property type="entry name" value="Homeodomain-like_sf"/>
</dbReference>
<dbReference type="InterPro" id="IPR052546">
    <property type="entry name" value="Transposase_8_domain"/>
</dbReference>
<evidence type="ECO:0000313" key="2">
    <source>
        <dbReference type="Proteomes" id="UP000290565"/>
    </source>
</evidence>
<accession>A0A4Q0SL02</accession>
<dbReference type="EMBL" id="LBJM01000038">
    <property type="protein sequence ID" value="RXH40425.1"/>
    <property type="molecule type" value="Genomic_DNA"/>
</dbReference>
<dbReference type="InterPro" id="IPR002514">
    <property type="entry name" value="Transposase_8"/>
</dbReference>
<organism evidence="1 2">
    <name type="scientific">Bradyrhizobium zhanjiangense</name>
    <dbReference type="NCBI Taxonomy" id="1325107"/>
    <lineage>
        <taxon>Bacteria</taxon>
        <taxon>Pseudomonadati</taxon>
        <taxon>Pseudomonadota</taxon>
        <taxon>Alphaproteobacteria</taxon>
        <taxon>Hyphomicrobiales</taxon>
        <taxon>Nitrobacteraceae</taxon>
        <taxon>Bradyrhizobium</taxon>
    </lineage>
</organism>
<reference evidence="1 2" key="1">
    <citation type="submission" date="2015-04" db="EMBL/GenBank/DDBJ databases">
        <title>Comparative genomics of rhizobia nodulating Arachis hypogaea in China.</title>
        <authorList>
            <person name="Li Y."/>
        </authorList>
    </citation>
    <scope>NUCLEOTIDE SEQUENCE [LARGE SCALE GENOMIC DNA]</scope>
    <source>
        <strain evidence="1 2">CCBAU 51787</strain>
    </source>
</reference>
<dbReference type="Proteomes" id="UP000290565">
    <property type="component" value="Unassembled WGS sequence"/>
</dbReference>
<dbReference type="GO" id="GO:0006313">
    <property type="term" value="P:DNA transposition"/>
    <property type="evidence" value="ECO:0007669"/>
    <property type="project" value="InterPro"/>
</dbReference>
<dbReference type="GO" id="GO:0004803">
    <property type="term" value="F:transposase activity"/>
    <property type="evidence" value="ECO:0007669"/>
    <property type="project" value="InterPro"/>
</dbReference>
<dbReference type="AlphaFoldDB" id="A0A4Q0SL02"/>
<comment type="caution">
    <text evidence="1">The sequence shown here is derived from an EMBL/GenBank/DDBJ whole genome shotgun (WGS) entry which is preliminary data.</text>
</comment>
<evidence type="ECO:0000313" key="1">
    <source>
        <dbReference type="EMBL" id="RXH40425.1"/>
    </source>
</evidence>
<dbReference type="SUPFAM" id="SSF46689">
    <property type="entry name" value="Homeodomain-like"/>
    <property type="match status" value="1"/>
</dbReference>
<sequence>MRRARFAEGQIIAVLMKHETGAKTADLARKHGISEATIYNWKAKFGMDVSEAKRLKALEEENAKLKKLLAEQMHDEAALRELLSKMYGPPRPCKGS</sequence>
<dbReference type="Gene3D" id="1.10.10.60">
    <property type="entry name" value="Homeodomain-like"/>
    <property type="match status" value="1"/>
</dbReference>
<proteinExistence type="predicted"/>
<gene>
    <name evidence="1" type="ORF">XH94_13145</name>
</gene>
<dbReference type="PANTHER" id="PTHR33609">
    <property type="entry name" value="LOW CALCIUM RESPONSE LOCUS PROTEIN S"/>
    <property type="match status" value="1"/>
</dbReference>
<dbReference type="Pfam" id="PF01527">
    <property type="entry name" value="HTH_Tnp_1"/>
    <property type="match status" value="1"/>
</dbReference>
<name>A0A4Q0SL02_9BRAD</name>
<protein>
    <submittedName>
        <fullName evidence="1">Transposase</fullName>
    </submittedName>
</protein>
<dbReference type="PANTHER" id="PTHR33609:SF1">
    <property type="entry name" value="TRANSPOSASE"/>
    <property type="match status" value="1"/>
</dbReference>